<dbReference type="InterPro" id="IPR036237">
    <property type="entry name" value="Xyl_isomerase-like_sf"/>
</dbReference>
<dbReference type="PIRSF" id="PIRSF006241">
    <property type="entry name" value="HyI"/>
    <property type="match status" value="1"/>
</dbReference>
<dbReference type="GO" id="GO:0016853">
    <property type="term" value="F:isomerase activity"/>
    <property type="evidence" value="ECO:0007669"/>
    <property type="project" value="UniProtKB-KW"/>
</dbReference>
<proteinExistence type="inferred from homology"/>
<dbReference type="PANTHER" id="PTHR43489:SF3">
    <property type="entry name" value="XYLOSE ISOMERASE DOMAIN PROTEIN TIM BARREL"/>
    <property type="match status" value="1"/>
</dbReference>
<dbReference type="EMBL" id="JBHSOW010000060">
    <property type="protein sequence ID" value="MFC5650690.1"/>
    <property type="molecule type" value="Genomic_DNA"/>
</dbReference>
<comment type="similarity">
    <text evidence="2">Belongs to the hyi family.</text>
</comment>
<name>A0ABW0VYH4_9BACL</name>
<feature type="domain" description="Xylose isomerase-like TIM barrel" evidence="3">
    <location>
        <begin position="23"/>
        <end position="240"/>
    </location>
</feature>
<evidence type="ECO:0000256" key="2">
    <source>
        <dbReference type="PIRNR" id="PIRNR006241"/>
    </source>
</evidence>
<dbReference type="SUPFAM" id="SSF51658">
    <property type="entry name" value="Xylose isomerase-like"/>
    <property type="match status" value="1"/>
</dbReference>
<dbReference type="PANTHER" id="PTHR43489">
    <property type="entry name" value="ISOMERASE"/>
    <property type="match status" value="1"/>
</dbReference>
<dbReference type="Gene3D" id="3.20.20.150">
    <property type="entry name" value="Divalent-metal-dependent TIM barrel enzymes"/>
    <property type="match status" value="1"/>
</dbReference>
<dbReference type="InterPro" id="IPR026040">
    <property type="entry name" value="HyI-like"/>
</dbReference>
<keyword evidence="5" id="KW-1185">Reference proteome</keyword>
<gene>
    <name evidence="4" type="ORF">ACFPYJ_16470</name>
</gene>
<dbReference type="InterPro" id="IPR013022">
    <property type="entry name" value="Xyl_isomerase-like_TIM-brl"/>
</dbReference>
<evidence type="ECO:0000256" key="1">
    <source>
        <dbReference type="ARBA" id="ARBA00023235"/>
    </source>
</evidence>
<evidence type="ECO:0000313" key="4">
    <source>
        <dbReference type="EMBL" id="MFC5650690.1"/>
    </source>
</evidence>
<dbReference type="RefSeq" id="WP_379189266.1">
    <property type="nucleotide sequence ID" value="NZ_JBHSOW010000060.1"/>
</dbReference>
<keyword evidence="1 2" id="KW-0413">Isomerase</keyword>
<evidence type="ECO:0000259" key="3">
    <source>
        <dbReference type="Pfam" id="PF01261"/>
    </source>
</evidence>
<accession>A0ABW0VYH4</accession>
<protein>
    <submittedName>
        <fullName evidence="4">Hydroxypyruvate isomerase family protein</fullName>
    </submittedName>
</protein>
<organism evidence="4 5">
    <name type="scientific">Paenibacillus solisilvae</name>
    <dbReference type="NCBI Taxonomy" id="2486751"/>
    <lineage>
        <taxon>Bacteria</taxon>
        <taxon>Bacillati</taxon>
        <taxon>Bacillota</taxon>
        <taxon>Bacilli</taxon>
        <taxon>Bacillales</taxon>
        <taxon>Paenibacillaceae</taxon>
        <taxon>Paenibacillus</taxon>
    </lineage>
</organism>
<evidence type="ECO:0000313" key="5">
    <source>
        <dbReference type="Proteomes" id="UP001596047"/>
    </source>
</evidence>
<dbReference type="Pfam" id="PF01261">
    <property type="entry name" value="AP_endonuc_2"/>
    <property type="match status" value="1"/>
</dbReference>
<dbReference type="Proteomes" id="UP001596047">
    <property type="component" value="Unassembled WGS sequence"/>
</dbReference>
<reference evidence="5" key="1">
    <citation type="journal article" date="2019" name="Int. J. Syst. Evol. Microbiol.">
        <title>The Global Catalogue of Microorganisms (GCM) 10K type strain sequencing project: providing services to taxonomists for standard genome sequencing and annotation.</title>
        <authorList>
            <consortium name="The Broad Institute Genomics Platform"/>
            <consortium name="The Broad Institute Genome Sequencing Center for Infectious Disease"/>
            <person name="Wu L."/>
            <person name="Ma J."/>
        </authorList>
    </citation>
    <scope>NUCLEOTIDE SEQUENCE [LARGE SCALE GENOMIC DNA]</scope>
    <source>
        <strain evidence="5">CGMCC 1.3240</strain>
    </source>
</reference>
<comment type="caution">
    <text evidence="4">The sequence shown here is derived from an EMBL/GenBank/DDBJ whole genome shotgun (WGS) entry which is preliminary data.</text>
</comment>
<dbReference type="InterPro" id="IPR050417">
    <property type="entry name" value="Sugar_Epim/Isomerase"/>
</dbReference>
<sequence length="254" mass="28328">MTMKLSVCVDSIYRGKDFFESIQEIQEIGYDTIEFWSWWDKDLDRLEQTVNETGLRIGSICTKFVSLVEPSQREKFVTGLRESIAAAKRIGCSALIGQTGQLLEGVPRELQQQSIIEGLKASAPLLEEAGITLVIEPLNTLVDHGGYYLTTSEEAFHIVREVGSPFIKIVFDIYHQQITEGNLLANILPNLDWIGHFHAAGNPGRHELSSGELHYPRIFAAIEAAGYSGYMGLEYFPKDAPAVGLKQLLEPGWN</sequence>